<protein>
    <submittedName>
        <fullName evidence="2">Uncharacterized protein</fullName>
    </submittedName>
</protein>
<dbReference type="EMBL" id="CAXKWB010001768">
    <property type="protein sequence ID" value="CAL4065421.1"/>
    <property type="molecule type" value="Genomic_DNA"/>
</dbReference>
<feature type="transmembrane region" description="Helical" evidence="1">
    <location>
        <begin position="6"/>
        <end position="29"/>
    </location>
</feature>
<proteinExistence type="predicted"/>
<gene>
    <name evidence="2" type="ORF">MNOR_LOCUS4749</name>
</gene>
<evidence type="ECO:0000313" key="2">
    <source>
        <dbReference type="EMBL" id="CAL4065421.1"/>
    </source>
</evidence>
<accession>A0AAV2PU63</accession>
<keyword evidence="1" id="KW-0812">Transmembrane</keyword>
<name>A0AAV2PU63_MEGNR</name>
<dbReference type="SUPFAM" id="SSF52266">
    <property type="entry name" value="SGNH hydrolase"/>
    <property type="match status" value="1"/>
</dbReference>
<keyword evidence="3" id="KW-1185">Reference proteome</keyword>
<organism evidence="2 3">
    <name type="scientific">Meganyctiphanes norvegica</name>
    <name type="common">Northern krill</name>
    <name type="synonym">Thysanopoda norvegica</name>
    <dbReference type="NCBI Taxonomy" id="48144"/>
    <lineage>
        <taxon>Eukaryota</taxon>
        <taxon>Metazoa</taxon>
        <taxon>Ecdysozoa</taxon>
        <taxon>Arthropoda</taxon>
        <taxon>Crustacea</taxon>
        <taxon>Multicrustacea</taxon>
        <taxon>Malacostraca</taxon>
        <taxon>Eumalacostraca</taxon>
        <taxon>Eucarida</taxon>
        <taxon>Euphausiacea</taxon>
        <taxon>Euphausiidae</taxon>
        <taxon>Meganyctiphanes</taxon>
    </lineage>
</organism>
<keyword evidence="1" id="KW-1133">Transmembrane helix</keyword>
<evidence type="ECO:0000256" key="1">
    <source>
        <dbReference type="SAM" id="Phobius"/>
    </source>
</evidence>
<dbReference type="Proteomes" id="UP001497623">
    <property type="component" value="Unassembled WGS sequence"/>
</dbReference>
<reference evidence="2 3" key="1">
    <citation type="submission" date="2024-05" db="EMBL/GenBank/DDBJ databases">
        <authorList>
            <person name="Wallberg A."/>
        </authorList>
    </citation>
    <scope>NUCLEOTIDE SEQUENCE [LARGE SCALE GENOMIC DNA]</scope>
</reference>
<sequence length="367" mass="42939">MSYHKLWLLLGGIAFMMFLYTNNIGHIIMNDKVNALKTIYAEKMEDLKALLLSQEITSEAYNEKSCIPYRYPSNYSVPGVSRALKPVKMSCLLNQTCYLYKNLTAINICYEARTYNASALHDCALRTRRSANQNKSYWVFSGNSRVKRLFDAVRVIFKADGNAVDRVIQHKHSTGIVAHRHLPIYIHNYWDPLLEELPRRVKRWLAYPNESPAVLHIGIGVNFMKWSLNIYNELGQEDAAKDFKAAVRRVLPYLQELTKHTHVTWWASEHAMNRSVYTEYRKVWSRNNIDYYNNFLKRQLHGSNIEFMDAHVPLGDLYVKSCTDNFVSDNKRCVDHVHQGMDAFKQYASMLLNYICNEYFDPAYHHR</sequence>
<evidence type="ECO:0000313" key="3">
    <source>
        <dbReference type="Proteomes" id="UP001497623"/>
    </source>
</evidence>
<dbReference type="AlphaFoldDB" id="A0AAV2PU63"/>
<keyword evidence="1" id="KW-0472">Membrane</keyword>
<comment type="caution">
    <text evidence="2">The sequence shown here is derived from an EMBL/GenBank/DDBJ whole genome shotgun (WGS) entry which is preliminary data.</text>
</comment>